<evidence type="ECO:0000313" key="5">
    <source>
        <dbReference type="Proteomes" id="UP001415857"/>
    </source>
</evidence>
<protein>
    <recommendedName>
        <fullName evidence="6">Stigma-specific STIG1-like protein 1</fullName>
    </recommendedName>
</protein>
<feature type="chain" id="PRO_5042861324" description="Stigma-specific STIG1-like protein 1" evidence="3">
    <location>
        <begin position="23"/>
        <end position="138"/>
    </location>
</feature>
<dbReference type="AlphaFoldDB" id="A0AAP0N676"/>
<keyword evidence="5" id="KW-1185">Reference proteome</keyword>
<dbReference type="PANTHER" id="PTHR33227">
    <property type="entry name" value="STIGMA-SPECIFIC STIG1-LIKE PROTEIN 3"/>
    <property type="match status" value="1"/>
</dbReference>
<evidence type="ECO:0000313" key="4">
    <source>
        <dbReference type="EMBL" id="KAK9267273.1"/>
    </source>
</evidence>
<proteinExistence type="inferred from homology"/>
<dbReference type="EMBL" id="JBBPBK010000016">
    <property type="protein sequence ID" value="KAK9267273.1"/>
    <property type="molecule type" value="Genomic_DNA"/>
</dbReference>
<feature type="signal peptide" evidence="3">
    <location>
        <begin position="1"/>
        <end position="22"/>
    </location>
</feature>
<name>A0AAP0N676_LIQFO</name>
<sequence>MESSKILFILLVVMSIAITLSATPTHDEELQVDIKEPYFLRGTGRFLAETPRVVMTCDKYPTVCRAKGSAGPDCCKKQCVNVMTDKLNCGKCGKKCGYSEVCCQGACVNPSVDKKHCGKCNNKCMNGSSCTYGLCSYA</sequence>
<dbReference type="Pfam" id="PF04885">
    <property type="entry name" value="Stig1"/>
    <property type="match status" value="1"/>
</dbReference>
<organism evidence="4 5">
    <name type="scientific">Liquidambar formosana</name>
    <name type="common">Formosan gum</name>
    <dbReference type="NCBI Taxonomy" id="63359"/>
    <lineage>
        <taxon>Eukaryota</taxon>
        <taxon>Viridiplantae</taxon>
        <taxon>Streptophyta</taxon>
        <taxon>Embryophyta</taxon>
        <taxon>Tracheophyta</taxon>
        <taxon>Spermatophyta</taxon>
        <taxon>Magnoliopsida</taxon>
        <taxon>eudicotyledons</taxon>
        <taxon>Gunneridae</taxon>
        <taxon>Pentapetalae</taxon>
        <taxon>Saxifragales</taxon>
        <taxon>Altingiaceae</taxon>
        <taxon>Liquidambar</taxon>
    </lineage>
</organism>
<dbReference type="PANTHER" id="PTHR33227:SF28">
    <property type="entry name" value="STIGMA-SPECIFIC STIG1-LIKE PROTEIN 1"/>
    <property type="match status" value="1"/>
</dbReference>
<evidence type="ECO:0000256" key="1">
    <source>
        <dbReference type="ARBA" id="ARBA00006010"/>
    </source>
</evidence>
<evidence type="ECO:0000256" key="3">
    <source>
        <dbReference type="SAM" id="SignalP"/>
    </source>
</evidence>
<accession>A0AAP0N676</accession>
<evidence type="ECO:0008006" key="6">
    <source>
        <dbReference type="Google" id="ProtNLM"/>
    </source>
</evidence>
<dbReference type="Proteomes" id="UP001415857">
    <property type="component" value="Unassembled WGS sequence"/>
</dbReference>
<comment type="similarity">
    <text evidence="1">Belongs to the STIG1 family.</text>
</comment>
<dbReference type="InterPro" id="IPR006969">
    <property type="entry name" value="Stig-like"/>
</dbReference>
<evidence type="ECO:0000256" key="2">
    <source>
        <dbReference type="ARBA" id="ARBA00022729"/>
    </source>
</evidence>
<gene>
    <name evidence="4" type="ORF">L1049_009696</name>
</gene>
<keyword evidence="2 3" id="KW-0732">Signal</keyword>
<reference evidence="4 5" key="1">
    <citation type="journal article" date="2024" name="Plant J.">
        <title>Genome sequences and population genomics reveal climatic adaptation and genomic divergence between two closely related sweetgum species.</title>
        <authorList>
            <person name="Xu W.Q."/>
            <person name="Ren C.Q."/>
            <person name="Zhang X.Y."/>
            <person name="Comes H.P."/>
            <person name="Liu X.H."/>
            <person name="Li Y.G."/>
            <person name="Kettle C.J."/>
            <person name="Jalonen R."/>
            <person name="Gaisberger H."/>
            <person name="Ma Y.Z."/>
            <person name="Qiu Y.X."/>
        </authorList>
    </citation>
    <scope>NUCLEOTIDE SEQUENCE [LARGE SCALE GENOMIC DNA]</scope>
    <source>
        <strain evidence="4">Hangzhou</strain>
    </source>
</reference>
<comment type="caution">
    <text evidence="4">The sequence shown here is derived from an EMBL/GenBank/DDBJ whole genome shotgun (WGS) entry which is preliminary data.</text>
</comment>